<dbReference type="Gene3D" id="2.60.120.260">
    <property type="entry name" value="Galactose-binding domain-like"/>
    <property type="match status" value="1"/>
</dbReference>
<evidence type="ECO:0000256" key="1">
    <source>
        <dbReference type="SAM" id="SignalP"/>
    </source>
</evidence>
<sequence length="980" mass="106561">MHPLSVLTAAALLIPSVLGIGTNDQVEPDLDYGTFQNPSSNVRPRFRYWVNDASVNLSVVTEDVKAIGKAGAGGLELLGYYLYGDSSTFGGQLASPLQSDWTIFGYGSPAWKNLVDTVLTAAKEHDLLVDFAIGPNQGAGVPAPYNDDGLLWDLAGSNSTFSTDEGFDGVLPGWGAGPLIAAVTARVSLTSSSNETYKVLAESSLLDITHLVSSNGHLTIQPNDTTERLDHLVFAYYLVHSDYREVQSPADVEAAVPQSPVTTYSQNGSWVVDHFSSEGALVAADFWRQSLLDSEIGTLIREVGNYMWEDSQEYSVSTWWTPRLQEVFQSNRGYSINRFIPILVGSGGGSTPSITYVTDEADAGASHTVDYQQTLTELNAEYLTSLTKWSNELGIQFSAQVVYNLPMDMLANIPYVNGPECETLGFSNNIDSYRQFAGPAHLAGKRIISNEAGAEMAKVYQEPIPELLWTLKRALAGSVNQFVLHGYPNSGNYGNTTWPGFTTFAYVFSDMHGPRQPAFAFYQDFLDWLSRNQLVGQTGIPKDLGYTYEYLSPDNFVLPGAYVSNGTFAPNQQAFKALVVRANETLTAVGVAKLVEYAHAGLPIIFSGGLPSNFSGYNPEAAQSATKALINLTSLDNVHLVSYSNLAATLRSLDIVPRTSVSANRTWYTSWRHDTTTSKDYVYIYNDATGVPYGGGFSVGSISFETTGTPFLYDAWSGDVTALSFYQQSETHITIPLQLAGNQSIIIGFHKDTQPSLHALDITDGVLWATRNSTSLIVYRSFDPQTRSIQLSNGKSATLAPMLMPAFTLSNWTLIVESWTPPSDLYNVESGPTRTNHTFELPILLPWNQISSSLANVSGLGYYSTMFSWPPQTANGTVSGAVIDLGPITHTARVTVNGQVLPPGEISWARWDIGHLLRHGPNAVQVVVSTPLGNGLRTYWDKLETSGKLASATVASPPDEVEYGLIAPVQIVAYRKDQVA</sequence>
<dbReference type="AlphaFoldDB" id="A0A1R3RXC9"/>
<keyword evidence="1" id="KW-0732">Signal</keyword>
<reference evidence="3" key="1">
    <citation type="journal article" date="2017" name="Genome Biol.">
        <title>Comparative genomics reveals high biological diversity and specific adaptations in the industrially and medically important fungal genus Aspergillus.</title>
        <authorList>
            <person name="de Vries R.P."/>
            <person name="Riley R."/>
            <person name="Wiebenga A."/>
            <person name="Aguilar-Osorio G."/>
            <person name="Amillis S."/>
            <person name="Uchima C.A."/>
            <person name="Anderluh G."/>
            <person name="Asadollahi M."/>
            <person name="Askin M."/>
            <person name="Barry K."/>
            <person name="Battaglia E."/>
            <person name="Bayram O."/>
            <person name="Benocci T."/>
            <person name="Braus-Stromeyer S.A."/>
            <person name="Caldana C."/>
            <person name="Canovas D."/>
            <person name="Cerqueira G.C."/>
            <person name="Chen F."/>
            <person name="Chen W."/>
            <person name="Choi C."/>
            <person name="Clum A."/>
            <person name="Dos Santos R.A."/>
            <person name="Damasio A.R."/>
            <person name="Diallinas G."/>
            <person name="Emri T."/>
            <person name="Fekete E."/>
            <person name="Flipphi M."/>
            <person name="Freyberg S."/>
            <person name="Gallo A."/>
            <person name="Gournas C."/>
            <person name="Habgood R."/>
            <person name="Hainaut M."/>
            <person name="Harispe M.L."/>
            <person name="Henrissat B."/>
            <person name="Hilden K.S."/>
            <person name="Hope R."/>
            <person name="Hossain A."/>
            <person name="Karabika E."/>
            <person name="Karaffa L."/>
            <person name="Karanyi Z."/>
            <person name="Krasevec N."/>
            <person name="Kuo A."/>
            <person name="Kusch H."/>
            <person name="LaButti K."/>
            <person name="Lagendijk E.L."/>
            <person name="Lapidus A."/>
            <person name="Levasseur A."/>
            <person name="Lindquist E."/>
            <person name="Lipzen A."/>
            <person name="Logrieco A.F."/>
            <person name="MacCabe A."/>
            <person name="Maekelae M.R."/>
            <person name="Malavazi I."/>
            <person name="Melin P."/>
            <person name="Meyer V."/>
            <person name="Mielnichuk N."/>
            <person name="Miskei M."/>
            <person name="Molnar A.P."/>
            <person name="Mule G."/>
            <person name="Ngan C.Y."/>
            <person name="Orejas M."/>
            <person name="Orosz E."/>
            <person name="Ouedraogo J.P."/>
            <person name="Overkamp K.M."/>
            <person name="Park H.-S."/>
            <person name="Perrone G."/>
            <person name="Piumi F."/>
            <person name="Punt P.J."/>
            <person name="Ram A.F."/>
            <person name="Ramon A."/>
            <person name="Rauscher S."/>
            <person name="Record E."/>
            <person name="Riano-Pachon D.M."/>
            <person name="Robert V."/>
            <person name="Roehrig J."/>
            <person name="Ruller R."/>
            <person name="Salamov A."/>
            <person name="Salih N.S."/>
            <person name="Samson R.A."/>
            <person name="Sandor E."/>
            <person name="Sanguinetti M."/>
            <person name="Schuetze T."/>
            <person name="Sepcic K."/>
            <person name="Shelest E."/>
            <person name="Sherlock G."/>
            <person name="Sophianopoulou V."/>
            <person name="Squina F.M."/>
            <person name="Sun H."/>
            <person name="Susca A."/>
            <person name="Todd R.B."/>
            <person name="Tsang A."/>
            <person name="Unkles S.E."/>
            <person name="van de Wiele N."/>
            <person name="van Rossen-Uffink D."/>
            <person name="Oliveira J.V."/>
            <person name="Vesth T.C."/>
            <person name="Visser J."/>
            <person name="Yu J.-H."/>
            <person name="Zhou M."/>
            <person name="Andersen M.R."/>
            <person name="Archer D.B."/>
            <person name="Baker S.E."/>
            <person name="Benoit I."/>
            <person name="Brakhage A.A."/>
            <person name="Braus G.H."/>
            <person name="Fischer R."/>
            <person name="Frisvad J.C."/>
            <person name="Goldman G.H."/>
            <person name="Houbraken J."/>
            <person name="Oakley B."/>
            <person name="Pocsi I."/>
            <person name="Scazzocchio C."/>
            <person name="Seiboth B."/>
            <person name="vanKuyk P.A."/>
            <person name="Wortman J."/>
            <person name="Dyer P.S."/>
            <person name="Grigoriev I.V."/>
        </authorList>
    </citation>
    <scope>NUCLEOTIDE SEQUENCE [LARGE SCALE GENOMIC DNA]</scope>
    <source>
        <strain evidence="3">ITEM 5010</strain>
    </source>
</reference>
<dbReference type="VEuPathDB" id="FungiDB:ASPCADRAFT_504584"/>
<accession>A0A1R3RXC9</accession>
<protein>
    <recommendedName>
        <fullName evidence="4">Secreted protein</fullName>
    </recommendedName>
</protein>
<evidence type="ECO:0000313" key="2">
    <source>
        <dbReference type="EMBL" id="OOF99092.1"/>
    </source>
</evidence>
<proteinExistence type="predicted"/>
<dbReference type="SUPFAM" id="SSF49785">
    <property type="entry name" value="Galactose-binding domain-like"/>
    <property type="match status" value="1"/>
</dbReference>
<dbReference type="PANTHER" id="PTHR36848:SF2">
    <property type="entry name" value="SECRETED PROTEIN"/>
    <property type="match status" value="1"/>
</dbReference>
<feature type="chain" id="PRO_5013091182" description="Secreted protein" evidence="1">
    <location>
        <begin position="20"/>
        <end position="980"/>
    </location>
</feature>
<dbReference type="InterPro" id="IPR008979">
    <property type="entry name" value="Galactose-bd-like_sf"/>
</dbReference>
<name>A0A1R3RXC9_ASPC5</name>
<dbReference type="EMBL" id="KV907495">
    <property type="protein sequence ID" value="OOF99092.1"/>
    <property type="molecule type" value="Genomic_DNA"/>
</dbReference>
<keyword evidence="3" id="KW-1185">Reference proteome</keyword>
<evidence type="ECO:0008006" key="4">
    <source>
        <dbReference type="Google" id="ProtNLM"/>
    </source>
</evidence>
<dbReference type="InterPro" id="IPR053161">
    <property type="entry name" value="Ulvan_degrading_GH"/>
</dbReference>
<gene>
    <name evidence="2" type="ORF">ASPCADRAFT_504584</name>
</gene>
<dbReference type="STRING" id="602072.A0A1R3RXC9"/>
<dbReference type="PANTHER" id="PTHR36848">
    <property type="entry name" value="DNA-BINDING PROTEIN (PUTATIVE SECRETED PROTEIN)-RELATED"/>
    <property type="match status" value="1"/>
</dbReference>
<evidence type="ECO:0000313" key="3">
    <source>
        <dbReference type="Proteomes" id="UP000188318"/>
    </source>
</evidence>
<feature type="signal peptide" evidence="1">
    <location>
        <begin position="1"/>
        <end position="19"/>
    </location>
</feature>
<dbReference type="Pfam" id="PF17132">
    <property type="entry name" value="Glyco_hydro_106"/>
    <property type="match status" value="1"/>
</dbReference>
<dbReference type="Proteomes" id="UP000188318">
    <property type="component" value="Unassembled WGS sequence"/>
</dbReference>
<dbReference type="OMA" id="FSAQVVY"/>
<organism evidence="2 3">
    <name type="scientific">Aspergillus carbonarius (strain ITEM 5010)</name>
    <dbReference type="NCBI Taxonomy" id="602072"/>
    <lineage>
        <taxon>Eukaryota</taxon>
        <taxon>Fungi</taxon>
        <taxon>Dikarya</taxon>
        <taxon>Ascomycota</taxon>
        <taxon>Pezizomycotina</taxon>
        <taxon>Eurotiomycetes</taxon>
        <taxon>Eurotiomycetidae</taxon>
        <taxon>Eurotiales</taxon>
        <taxon>Aspergillaceae</taxon>
        <taxon>Aspergillus</taxon>
        <taxon>Aspergillus subgen. Circumdati</taxon>
    </lineage>
</organism>
<dbReference type="OrthoDB" id="2588159at2759"/>